<dbReference type="GO" id="GO:0005737">
    <property type="term" value="C:cytoplasm"/>
    <property type="evidence" value="ECO:0007669"/>
    <property type="project" value="UniProtKB-SubCell"/>
</dbReference>
<evidence type="ECO:0000256" key="2">
    <source>
        <dbReference type="ARBA" id="ARBA00022517"/>
    </source>
</evidence>
<dbReference type="EMBL" id="CZAY01000007">
    <property type="protein sequence ID" value="CUP46622.1"/>
    <property type="molecule type" value="Genomic_DNA"/>
</dbReference>
<evidence type="ECO:0000313" key="8">
    <source>
        <dbReference type="EMBL" id="CUP46622.1"/>
    </source>
</evidence>
<organism evidence="8 9">
    <name type="scientific">Dorea longicatena</name>
    <dbReference type="NCBI Taxonomy" id="88431"/>
    <lineage>
        <taxon>Bacteria</taxon>
        <taxon>Bacillati</taxon>
        <taxon>Bacillota</taxon>
        <taxon>Clostridia</taxon>
        <taxon>Lachnospirales</taxon>
        <taxon>Lachnospiraceae</taxon>
        <taxon>Dorea</taxon>
    </lineage>
</organism>
<dbReference type="NCBIfam" id="TIGR02273">
    <property type="entry name" value="16S_RimM"/>
    <property type="match status" value="1"/>
</dbReference>
<proteinExistence type="inferred from homology"/>
<dbReference type="PANTHER" id="PTHR33692">
    <property type="entry name" value="RIBOSOME MATURATION FACTOR RIMM"/>
    <property type="match status" value="1"/>
</dbReference>
<dbReference type="GO" id="GO:0043022">
    <property type="term" value="F:ribosome binding"/>
    <property type="evidence" value="ECO:0007669"/>
    <property type="project" value="InterPro"/>
</dbReference>
<dbReference type="Pfam" id="PF24986">
    <property type="entry name" value="PRC_RimM"/>
    <property type="match status" value="1"/>
</dbReference>
<dbReference type="Pfam" id="PF01782">
    <property type="entry name" value="RimM"/>
    <property type="match status" value="1"/>
</dbReference>
<dbReference type="Gene3D" id="2.30.30.240">
    <property type="entry name" value="PRC-barrel domain"/>
    <property type="match status" value="1"/>
</dbReference>
<keyword evidence="2 5" id="KW-0690">Ribosome biogenesis</keyword>
<dbReference type="PANTHER" id="PTHR33692:SF1">
    <property type="entry name" value="RIBOSOME MATURATION FACTOR RIMM"/>
    <property type="match status" value="1"/>
</dbReference>
<dbReference type="GeneID" id="96228506"/>
<dbReference type="GO" id="GO:0042274">
    <property type="term" value="P:ribosomal small subunit biogenesis"/>
    <property type="evidence" value="ECO:0007669"/>
    <property type="project" value="UniProtKB-UniRule"/>
</dbReference>
<accession>A0A174ND85</accession>
<name>A0A174ND85_9FIRM</name>
<dbReference type="InterPro" id="IPR002676">
    <property type="entry name" value="RimM_N"/>
</dbReference>
<dbReference type="GO" id="GO:0005840">
    <property type="term" value="C:ribosome"/>
    <property type="evidence" value="ECO:0007669"/>
    <property type="project" value="InterPro"/>
</dbReference>
<dbReference type="SUPFAM" id="SSF50346">
    <property type="entry name" value="PRC-barrel domain"/>
    <property type="match status" value="1"/>
</dbReference>
<dbReference type="InterPro" id="IPR009000">
    <property type="entry name" value="Transl_B-barrel_sf"/>
</dbReference>
<dbReference type="SUPFAM" id="SSF50447">
    <property type="entry name" value="Translation proteins"/>
    <property type="match status" value="1"/>
</dbReference>
<evidence type="ECO:0000313" key="9">
    <source>
        <dbReference type="Proteomes" id="UP000095485"/>
    </source>
</evidence>
<dbReference type="GO" id="GO:0006364">
    <property type="term" value="P:rRNA processing"/>
    <property type="evidence" value="ECO:0007669"/>
    <property type="project" value="UniProtKB-UniRule"/>
</dbReference>
<dbReference type="Gene3D" id="2.40.30.60">
    <property type="entry name" value="RimM"/>
    <property type="match status" value="1"/>
</dbReference>
<keyword evidence="1 5" id="KW-0963">Cytoplasm</keyword>
<dbReference type="InterPro" id="IPR011961">
    <property type="entry name" value="RimM"/>
</dbReference>
<evidence type="ECO:0000256" key="4">
    <source>
        <dbReference type="ARBA" id="ARBA00023186"/>
    </source>
</evidence>
<comment type="domain">
    <text evidence="5">The PRC barrel domain binds ribosomal protein uS19.</text>
</comment>
<evidence type="ECO:0000256" key="3">
    <source>
        <dbReference type="ARBA" id="ARBA00022552"/>
    </source>
</evidence>
<evidence type="ECO:0000256" key="1">
    <source>
        <dbReference type="ARBA" id="ARBA00022490"/>
    </source>
</evidence>
<reference evidence="8 9" key="1">
    <citation type="submission" date="2015-09" db="EMBL/GenBank/DDBJ databases">
        <authorList>
            <consortium name="Pathogen Informatics"/>
        </authorList>
    </citation>
    <scope>NUCLEOTIDE SEQUENCE [LARGE SCALE GENOMIC DNA]</scope>
    <source>
        <strain evidence="8 9">2789STDY5834914</strain>
    </source>
</reference>
<dbReference type="AlphaFoldDB" id="A0A174ND85"/>
<evidence type="ECO:0000259" key="6">
    <source>
        <dbReference type="Pfam" id="PF01782"/>
    </source>
</evidence>
<comment type="similarity">
    <text evidence="5">Belongs to the RimM family.</text>
</comment>
<dbReference type="InterPro" id="IPR036976">
    <property type="entry name" value="RimM_N_sf"/>
</dbReference>
<dbReference type="InterPro" id="IPR011033">
    <property type="entry name" value="PRC_barrel-like_sf"/>
</dbReference>
<sequence>MEELLQVGVITSTHGVRGEVKVFPTTDDPERFKTLKHVLLDTGREKKPLEIQGVKFFKQFVILKFKGIDNINDIERYKRCPLLVERKDAVALEENEYFIADMIGIQVVTEDDEPFGTLKDVMETGANDVYVIDTEEHGEVLVPAIRECILDVDIENQKMKIHLMDGLI</sequence>
<keyword evidence="3 5" id="KW-0698">rRNA processing</keyword>
<comment type="subcellular location">
    <subcellularLocation>
        <location evidence="5">Cytoplasm</location>
    </subcellularLocation>
</comment>
<dbReference type="HAMAP" id="MF_00014">
    <property type="entry name" value="Ribosome_mat_RimM"/>
    <property type="match status" value="1"/>
</dbReference>
<dbReference type="STRING" id="88431.ERS852423_00435"/>
<dbReference type="OrthoDB" id="9810331at2"/>
<feature type="domain" description="Ribosome maturation factor RimM PRC barrel" evidence="7">
    <location>
        <begin position="101"/>
        <end position="167"/>
    </location>
</feature>
<feature type="domain" description="RimM N-terminal" evidence="6">
    <location>
        <begin position="6"/>
        <end position="87"/>
    </location>
</feature>
<evidence type="ECO:0000256" key="5">
    <source>
        <dbReference type="HAMAP-Rule" id="MF_00014"/>
    </source>
</evidence>
<dbReference type="InterPro" id="IPR056792">
    <property type="entry name" value="PRC_RimM"/>
</dbReference>
<comment type="function">
    <text evidence="5">An accessory protein needed during the final step in the assembly of 30S ribosomal subunit, possibly for assembly of the head region. Essential for efficient processing of 16S rRNA. May be needed both before and after RbfA during the maturation of 16S rRNA. It has affinity for free ribosomal 30S subunits but not for 70S ribosomes.</text>
</comment>
<comment type="subunit">
    <text evidence="5">Binds ribosomal protein uS19.</text>
</comment>
<evidence type="ECO:0000259" key="7">
    <source>
        <dbReference type="Pfam" id="PF24986"/>
    </source>
</evidence>
<protein>
    <recommendedName>
        <fullName evidence="5">Ribosome maturation factor RimM</fullName>
    </recommendedName>
</protein>
<gene>
    <name evidence="5 8" type="primary">rimM</name>
    <name evidence="8" type="ORF">ERS852526_01215</name>
</gene>
<dbReference type="Proteomes" id="UP000095485">
    <property type="component" value="Unassembled WGS sequence"/>
</dbReference>
<dbReference type="RefSeq" id="WP_055282664.1">
    <property type="nucleotide sequence ID" value="NZ_CZAY01000007.1"/>
</dbReference>
<keyword evidence="4 5" id="KW-0143">Chaperone</keyword>